<evidence type="ECO:0000256" key="1">
    <source>
        <dbReference type="SAM" id="MobiDB-lite"/>
    </source>
</evidence>
<evidence type="ECO:0000313" key="2">
    <source>
        <dbReference type="EMBL" id="RDX90009.1"/>
    </source>
</evidence>
<feature type="non-terminal residue" evidence="2">
    <location>
        <position position="1"/>
    </location>
</feature>
<sequence length="466" mass="53941">PNFIANFGPYLKLGLDWDPRELGEKLDKVGKGLDSVQKNTQSVNVKVEALSRERDEKPKVVSIHENERSFEEGNYSEWCRSSRSTIGERHERHGRVASSSIPNAPKTSNIKYFRCLGKGHIASQCPNRRVKVKKDNREVEGESSHTEHTSSNKVESLSDDSYYEGDLMVIRRMMSSHIGDEAKTHKIFSILGNLISMIIDGGSCVNVASERLVKKLALPTFVHPRSYKFQWLSERGELLMDKQVEVAFTLGRYEDRMTCDQFDKKVIHDGVTNKFTFLHLGQRFMKKKQMKVKRESERKTKSKLKKKEKESEIEKRKERGKENEFQDVLPKDVPHGLQPLRDIEHHIDLTLRATLPNRTAYRMNLEEAKEIEKQVRESMSPCSILVILIPKNDGTCRICTNYRQINNILVRYRHPIPGRWMNGKWLITPFGLTNAPSTFMRLMNHILRSLIGKCVVVYFDLFYLFG</sequence>
<dbReference type="OrthoDB" id="8022549at2759"/>
<dbReference type="InterPro" id="IPR043128">
    <property type="entry name" value="Rev_trsase/Diguanyl_cyclase"/>
</dbReference>
<keyword evidence="3" id="KW-1185">Reference proteome</keyword>
<name>A0A371GHH8_MUCPR</name>
<dbReference type="EMBL" id="QJKJ01005515">
    <property type="protein sequence ID" value="RDX90009.1"/>
    <property type="molecule type" value="Genomic_DNA"/>
</dbReference>
<dbReference type="InterPro" id="IPR043502">
    <property type="entry name" value="DNA/RNA_pol_sf"/>
</dbReference>
<dbReference type="PANTHER" id="PTHR35046">
    <property type="entry name" value="ZINC KNUCKLE (CCHC-TYPE) FAMILY PROTEIN"/>
    <property type="match status" value="1"/>
</dbReference>
<dbReference type="AlphaFoldDB" id="A0A371GHH8"/>
<comment type="caution">
    <text evidence="2">The sequence shown here is derived from an EMBL/GenBank/DDBJ whole genome shotgun (WGS) entry which is preliminary data.</text>
</comment>
<evidence type="ECO:0008006" key="4">
    <source>
        <dbReference type="Google" id="ProtNLM"/>
    </source>
</evidence>
<dbReference type="STRING" id="157652.A0A371GHH8"/>
<dbReference type="PANTHER" id="PTHR35046:SF9">
    <property type="entry name" value="RNA-DIRECTED DNA POLYMERASE"/>
    <property type="match status" value="1"/>
</dbReference>
<organism evidence="2 3">
    <name type="scientific">Mucuna pruriens</name>
    <name type="common">Velvet bean</name>
    <name type="synonym">Dolichos pruriens</name>
    <dbReference type="NCBI Taxonomy" id="157652"/>
    <lineage>
        <taxon>Eukaryota</taxon>
        <taxon>Viridiplantae</taxon>
        <taxon>Streptophyta</taxon>
        <taxon>Embryophyta</taxon>
        <taxon>Tracheophyta</taxon>
        <taxon>Spermatophyta</taxon>
        <taxon>Magnoliopsida</taxon>
        <taxon>eudicotyledons</taxon>
        <taxon>Gunneridae</taxon>
        <taxon>Pentapetalae</taxon>
        <taxon>rosids</taxon>
        <taxon>fabids</taxon>
        <taxon>Fabales</taxon>
        <taxon>Fabaceae</taxon>
        <taxon>Papilionoideae</taxon>
        <taxon>50 kb inversion clade</taxon>
        <taxon>NPAAA clade</taxon>
        <taxon>indigoferoid/millettioid clade</taxon>
        <taxon>Phaseoleae</taxon>
        <taxon>Mucuna</taxon>
    </lineage>
</organism>
<feature type="non-terminal residue" evidence="2">
    <location>
        <position position="466"/>
    </location>
</feature>
<accession>A0A371GHH8</accession>
<evidence type="ECO:0000313" key="3">
    <source>
        <dbReference type="Proteomes" id="UP000257109"/>
    </source>
</evidence>
<dbReference type="Proteomes" id="UP000257109">
    <property type="component" value="Unassembled WGS sequence"/>
</dbReference>
<dbReference type="Gene3D" id="3.30.70.270">
    <property type="match status" value="1"/>
</dbReference>
<dbReference type="SUPFAM" id="SSF56672">
    <property type="entry name" value="DNA/RNA polymerases"/>
    <property type="match status" value="1"/>
</dbReference>
<gene>
    <name evidence="2" type="ORF">CR513_28164</name>
</gene>
<feature type="region of interest" description="Disordered" evidence="1">
    <location>
        <begin position="130"/>
        <end position="157"/>
    </location>
</feature>
<feature type="compositionally biased region" description="Basic and acidic residues" evidence="1">
    <location>
        <begin position="133"/>
        <end position="150"/>
    </location>
</feature>
<feature type="compositionally biased region" description="Basic and acidic residues" evidence="1">
    <location>
        <begin position="307"/>
        <end position="323"/>
    </location>
</feature>
<protein>
    <recommendedName>
        <fullName evidence="4">Reverse transcriptase domain-containing protein</fullName>
    </recommendedName>
</protein>
<reference evidence="2" key="1">
    <citation type="submission" date="2018-05" db="EMBL/GenBank/DDBJ databases">
        <title>Draft genome of Mucuna pruriens seed.</title>
        <authorList>
            <person name="Nnadi N.E."/>
            <person name="Vos R."/>
            <person name="Hasami M.H."/>
            <person name="Devisetty U.K."/>
            <person name="Aguiy J.C."/>
        </authorList>
    </citation>
    <scope>NUCLEOTIDE SEQUENCE [LARGE SCALE GENOMIC DNA]</scope>
    <source>
        <strain evidence="2">JCA_2017</strain>
    </source>
</reference>
<dbReference type="Gene3D" id="3.10.10.10">
    <property type="entry name" value="HIV Type 1 Reverse Transcriptase, subunit A, domain 1"/>
    <property type="match status" value="2"/>
</dbReference>
<proteinExistence type="predicted"/>
<feature type="region of interest" description="Disordered" evidence="1">
    <location>
        <begin position="289"/>
        <end position="323"/>
    </location>
</feature>